<dbReference type="EMBL" id="RSDZ01000040">
    <property type="protein sequence ID" value="RXG47093.1"/>
    <property type="molecule type" value="Genomic_DNA"/>
</dbReference>
<dbReference type="InterPro" id="IPR015424">
    <property type="entry name" value="PyrdxlP-dep_Trfase"/>
</dbReference>
<feature type="domain" description="Aminotransferase class V" evidence="2">
    <location>
        <begin position="42"/>
        <end position="258"/>
    </location>
</feature>
<evidence type="ECO:0000313" key="3">
    <source>
        <dbReference type="EMBL" id="PNH31138.1"/>
    </source>
</evidence>
<evidence type="ECO:0000313" key="4">
    <source>
        <dbReference type="EMBL" id="RXG47093.1"/>
    </source>
</evidence>
<dbReference type="SUPFAM" id="SSF53383">
    <property type="entry name" value="PLP-dependent transferases"/>
    <property type="match status" value="1"/>
</dbReference>
<dbReference type="Gene3D" id="3.40.640.10">
    <property type="entry name" value="Type I PLP-dependent aspartate aminotransferase-like (Major domain)"/>
    <property type="match status" value="1"/>
</dbReference>
<evidence type="ECO:0000259" key="2">
    <source>
        <dbReference type="Pfam" id="PF00266"/>
    </source>
</evidence>
<dbReference type="PANTHER" id="PTHR43092:SF2">
    <property type="entry name" value="HERCYNYLCYSTEINE SULFOXIDE LYASE"/>
    <property type="match status" value="1"/>
</dbReference>
<organism evidence="3 5">
    <name type="scientific">Verticillium dahliae</name>
    <name type="common">Verticillium wilt</name>
    <dbReference type="NCBI Taxonomy" id="27337"/>
    <lineage>
        <taxon>Eukaryota</taxon>
        <taxon>Fungi</taxon>
        <taxon>Dikarya</taxon>
        <taxon>Ascomycota</taxon>
        <taxon>Pezizomycotina</taxon>
        <taxon>Sordariomycetes</taxon>
        <taxon>Hypocreomycetidae</taxon>
        <taxon>Glomerellales</taxon>
        <taxon>Plectosphaerellaceae</taxon>
        <taxon>Verticillium</taxon>
    </lineage>
</organism>
<dbReference type="EMBL" id="MPSH01000017">
    <property type="protein sequence ID" value="PNH31138.1"/>
    <property type="molecule type" value="Genomic_DNA"/>
</dbReference>
<evidence type="ECO:0000313" key="6">
    <source>
        <dbReference type="Proteomes" id="UP000288725"/>
    </source>
</evidence>
<name>A0A2J8DU32_VERDA</name>
<dbReference type="InterPro" id="IPR015421">
    <property type="entry name" value="PyrdxlP-dep_Trfase_major"/>
</dbReference>
<evidence type="ECO:0000256" key="1">
    <source>
        <dbReference type="ARBA" id="ARBA00022898"/>
    </source>
</evidence>
<reference evidence="3 5" key="1">
    <citation type="submission" date="2017-12" db="EMBL/GenBank/DDBJ databases">
        <title>Comparative genomics yields insights into virulence evolution of Verticillium dahliae.</title>
        <authorList>
            <person name="Fan R."/>
            <person name="Armitage A.D."/>
            <person name="Cascant-Lopez E."/>
            <person name="Sobczyk M."/>
            <person name="Cockerton H.M."/>
            <person name="Harrison R.J."/>
        </authorList>
    </citation>
    <scope>NUCLEOTIDE SEQUENCE [LARGE SCALE GENOMIC DNA]</scope>
    <source>
        <strain evidence="3 5">12008</strain>
    </source>
</reference>
<comment type="caution">
    <text evidence="3">The sequence shown here is derived from an EMBL/GenBank/DDBJ whole genome shotgun (WGS) entry which is preliminary data.</text>
</comment>
<accession>A0A2J8DU32</accession>
<dbReference type="Pfam" id="PF00266">
    <property type="entry name" value="Aminotran_5"/>
    <property type="match status" value="1"/>
</dbReference>
<keyword evidence="1" id="KW-0663">Pyridoxal phosphate</keyword>
<dbReference type="AlphaFoldDB" id="A0A2J8DU32"/>
<reference evidence="4 6" key="2">
    <citation type="submission" date="2018-12" db="EMBL/GenBank/DDBJ databases">
        <title>Genome of Verticillium dahliae isolate Getta Getta.</title>
        <authorList>
            <person name="Gardiner D.M."/>
        </authorList>
    </citation>
    <scope>NUCLEOTIDE SEQUENCE [LARGE SCALE GENOMIC DNA]</scope>
    <source>
        <strain evidence="4 6">Getta Getta</strain>
    </source>
</reference>
<protein>
    <recommendedName>
        <fullName evidence="2">Aminotransferase class V domain-containing protein</fullName>
    </recommendedName>
</protein>
<dbReference type="Proteomes" id="UP000236305">
    <property type="component" value="Unassembled WGS sequence"/>
</dbReference>
<evidence type="ECO:0000313" key="5">
    <source>
        <dbReference type="Proteomes" id="UP000236305"/>
    </source>
</evidence>
<dbReference type="InterPro" id="IPR000192">
    <property type="entry name" value="Aminotrans_V_dom"/>
</dbReference>
<dbReference type="PANTHER" id="PTHR43092">
    <property type="entry name" value="L-CYSTEINE DESULFHYDRASE"/>
    <property type="match status" value="1"/>
</dbReference>
<dbReference type="OrthoDB" id="5978656at2759"/>
<proteinExistence type="predicted"/>
<sequence length="439" mass="48680">MATLVDRTVSQTPVEFGPALLKEFLIDPEYHNLNHGSFGTYPRAVHEKRLEYLTRAEAQSDIFLRHQYPALLEESRAALAEHLNAPVETLILAANATTALNIIIRNFIWADDGKDEVISFSTIYGSCEKTVEYLVDTNPGRLSSRTILLTYPLEDDTIVDLFRAAVEKSRSEGKRPRVAIYDVVTSQPGVRFPFEAVTKACRELGVVSLVDGAQGIGMVPIDLTALDADYFLSNCHKWLHVPRGCAVVYVPVRNHAHITSTLPTSHSYVTQTGPNAKPRASTDEVDPAAFAERFAFIGAWEVSPYCCVKDSVRWRKEVLGGEQRIVDYLWKLAKEGGRKTAEVLGTEVLENAAGTLTNCAMVNVFLPIEAPAEDEAAIAAFVIEVLREEYKTFVPVGVHGGRWYARISAQVYLGLDDFVWAGETLKAVCERIAKGEYKQ</sequence>
<dbReference type="Proteomes" id="UP000288725">
    <property type="component" value="Chromosome 6"/>
</dbReference>
<gene>
    <name evidence="3" type="ORF">BJF96_g5596</name>
    <name evidence="4" type="ORF">VDGE_08264</name>
</gene>